<sequence length="322" mass="36914">MDCHASHTVYGHTLPYTINGLPFFICSIAYFVISAVLGWTELSFIAKSWGDIILAVNVFAWLLTGVAFIKGRVAPSYKYDIRENGSYILDIWRGIELHPRFGVAWDLKVFHKGRWTMTALVMIDISFAALQWEIYGYITSTMMCVVLLRSLLTADFFAKEEWHLRSTDVCDESLGFYFAWGSGVFIPTIYTLQTQYLAMNPIQLPFTHTILIFFLGITGFAVYYFATEQKNAVYDTKGADDVGGAKAQFIRASYKTTDGLKRESFLLCSGLWKHIRHPDYLGVLIVTYAICAREERICERNYGRDWGVYCRIVRWKLIPGLY</sequence>
<gene>
    <name evidence="19" type="ORF">BDV26DRAFT_283609</name>
</gene>
<dbReference type="InterPro" id="IPR001171">
    <property type="entry name" value="ERG24_DHCR-like"/>
</dbReference>
<dbReference type="EMBL" id="ML736264">
    <property type="protein sequence ID" value="KAE8375279.1"/>
    <property type="molecule type" value="Genomic_DNA"/>
</dbReference>
<keyword evidence="8 18" id="KW-0752">Steroid biosynthesis</keyword>
<evidence type="ECO:0000256" key="10">
    <source>
        <dbReference type="ARBA" id="ARBA00023002"/>
    </source>
</evidence>
<protein>
    <recommendedName>
        <fullName evidence="16">7-dehydrocholesterol reductase</fullName>
        <ecNumber evidence="16">1.3.1.21</ecNumber>
    </recommendedName>
    <alternativeName>
        <fullName evidence="17">Sterol Delta(7)-reductase</fullName>
    </alternativeName>
</protein>
<evidence type="ECO:0000256" key="3">
    <source>
        <dbReference type="ARBA" id="ARBA00022516"/>
    </source>
</evidence>
<evidence type="ECO:0000256" key="16">
    <source>
        <dbReference type="ARBA" id="ARBA00038851"/>
    </source>
</evidence>
<dbReference type="Pfam" id="PF01222">
    <property type="entry name" value="ERG4_ERG24"/>
    <property type="match status" value="1"/>
</dbReference>
<keyword evidence="20" id="KW-1185">Reference proteome</keyword>
<evidence type="ECO:0000256" key="17">
    <source>
        <dbReference type="ARBA" id="ARBA00042688"/>
    </source>
</evidence>
<reference evidence="19 20" key="1">
    <citation type="submission" date="2019-04" db="EMBL/GenBank/DDBJ databases">
        <title>Friends and foes A comparative genomics studyof 23 Aspergillus species from section Flavi.</title>
        <authorList>
            <consortium name="DOE Joint Genome Institute"/>
            <person name="Kjaerbolling I."/>
            <person name="Vesth T."/>
            <person name="Frisvad J.C."/>
            <person name="Nybo J.L."/>
            <person name="Theobald S."/>
            <person name="Kildgaard S."/>
            <person name="Isbrandt T."/>
            <person name="Kuo A."/>
            <person name="Sato A."/>
            <person name="Lyhne E.K."/>
            <person name="Kogle M.E."/>
            <person name="Wiebenga A."/>
            <person name="Kun R.S."/>
            <person name="Lubbers R.J."/>
            <person name="Makela M.R."/>
            <person name="Barry K."/>
            <person name="Chovatia M."/>
            <person name="Clum A."/>
            <person name="Daum C."/>
            <person name="Haridas S."/>
            <person name="He G."/>
            <person name="LaButti K."/>
            <person name="Lipzen A."/>
            <person name="Mondo S."/>
            <person name="Riley R."/>
            <person name="Salamov A."/>
            <person name="Simmons B.A."/>
            <person name="Magnuson J.K."/>
            <person name="Henrissat B."/>
            <person name="Mortensen U.H."/>
            <person name="Larsen T.O."/>
            <person name="Devries R.P."/>
            <person name="Grigoriev I.V."/>
            <person name="Machida M."/>
            <person name="Baker S.E."/>
            <person name="Andersen M.R."/>
        </authorList>
    </citation>
    <scope>NUCLEOTIDE SEQUENCE [LARGE SCALE GENOMIC DNA]</scope>
    <source>
        <strain evidence="19 20">IBT 29228</strain>
    </source>
</reference>
<feature type="transmembrane region" description="Helical" evidence="18">
    <location>
        <begin position="52"/>
        <end position="69"/>
    </location>
</feature>
<dbReference type="EC" id="1.3.1.21" evidence="16"/>
<evidence type="ECO:0000256" key="15">
    <source>
        <dbReference type="ARBA" id="ARBA00023221"/>
    </source>
</evidence>
<proteinExistence type="inferred from homology"/>
<organism evidence="19 20">
    <name type="scientific">Aspergillus bertholletiae</name>
    <dbReference type="NCBI Taxonomy" id="1226010"/>
    <lineage>
        <taxon>Eukaryota</taxon>
        <taxon>Fungi</taxon>
        <taxon>Dikarya</taxon>
        <taxon>Ascomycota</taxon>
        <taxon>Pezizomycotina</taxon>
        <taxon>Eurotiomycetes</taxon>
        <taxon>Eurotiomycetidae</taxon>
        <taxon>Eurotiales</taxon>
        <taxon>Aspergillaceae</taxon>
        <taxon>Aspergillus</taxon>
        <taxon>Aspergillus subgen. Circumdati</taxon>
    </lineage>
</organism>
<evidence type="ECO:0000256" key="2">
    <source>
        <dbReference type="ARBA" id="ARBA00005402"/>
    </source>
</evidence>
<feature type="transmembrane region" description="Helical" evidence="18">
    <location>
        <begin position="204"/>
        <end position="226"/>
    </location>
</feature>
<dbReference type="Gene3D" id="1.20.120.1630">
    <property type="match status" value="1"/>
</dbReference>
<feature type="transmembrane region" description="Helical" evidence="18">
    <location>
        <begin position="21"/>
        <end position="40"/>
    </location>
</feature>
<evidence type="ECO:0000256" key="8">
    <source>
        <dbReference type="ARBA" id="ARBA00022955"/>
    </source>
</evidence>
<comment type="subcellular location">
    <subcellularLocation>
        <location evidence="1">Membrane</location>
        <topology evidence="1">Multi-pass membrane protein</topology>
    </subcellularLocation>
</comment>
<evidence type="ECO:0000256" key="9">
    <source>
        <dbReference type="ARBA" id="ARBA00022989"/>
    </source>
</evidence>
<evidence type="ECO:0000256" key="6">
    <source>
        <dbReference type="ARBA" id="ARBA00022778"/>
    </source>
</evidence>
<keyword evidence="13 18" id="KW-0472">Membrane</keyword>
<dbReference type="OrthoDB" id="5326588at2759"/>
<evidence type="ECO:0000256" key="12">
    <source>
        <dbReference type="ARBA" id="ARBA00023098"/>
    </source>
</evidence>
<keyword evidence="11 18" id="KW-0756">Sterol biosynthesis</keyword>
<dbReference type="GO" id="GO:0006696">
    <property type="term" value="P:ergosterol biosynthetic process"/>
    <property type="evidence" value="ECO:0007669"/>
    <property type="project" value="TreeGrafter"/>
</dbReference>
<accession>A0A5N7B1R6</accession>
<keyword evidence="9 18" id="KW-1133">Transmembrane helix</keyword>
<keyword evidence="14 18" id="KW-1207">Sterol metabolism</keyword>
<keyword evidence="10 18" id="KW-0560">Oxidoreductase</keyword>
<evidence type="ECO:0000256" key="13">
    <source>
        <dbReference type="ARBA" id="ARBA00023136"/>
    </source>
</evidence>
<keyword evidence="6" id="KW-0152">Cholesterol biosynthesis</keyword>
<comment type="caution">
    <text evidence="18">Lacks conserved residue(s) required for the propagation of feature annotation.</text>
</comment>
<evidence type="ECO:0000256" key="7">
    <source>
        <dbReference type="ARBA" id="ARBA00022857"/>
    </source>
</evidence>
<keyword evidence="5 18" id="KW-0812">Transmembrane</keyword>
<evidence type="ECO:0000313" key="20">
    <source>
        <dbReference type="Proteomes" id="UP000326198"/>
    </source>
</evidence>
<evidence type="ECO:0000256" key="11">
    <source>
        <dbReference type="ARBA" id="ARBA00023011"/>
    </source>
</evidence>
<dbReference type="AlphaFoldDB" id="A0A5N7B1R6"/>
<evidence type="ECO:0000256" key="4">
    <source>
        <dbReference type="ARBA" id="ARBA00022548"/>
    </source>
</evidence>
<dbReference type="PANTHER" id="PTHR21257:SF38">
    <property type="entry name" value="7-DEHYDROCHOLESTEROL REDUCTASE"/>
    <property type="match status" value="1"/>
</dbReference>
<keyword evidence="12 18" id="KW-0443">Lipid metabolism</keyword>
<keyword evidence="15 18" id="KW-0753">Steroid metabolism</keyword>
<keyword evidence="3 18" id="KW-0444">Lipid biosynthesis</keyword>
<dbReference type="Proteomes" id="UP000326198">
    <property type="component" value="Unassembled WGS sequence"/>
</dbReference>
<dbReference type="GO" id="GO:0005789">
    <property type="term" value="C:endoplasmic reticulum membrane"/>
    <property type="evidence" value="ECO:0007669"/>
    <property type="project" value="TreeGrafter"/>
</dbReference>
<comment type="similarity">
    <text evidence="2 18">Belongs to the ERG4/ERG24 family.</text>
</comment>
<evidence type="ECO:0000256" key="18">
    <source>
        <dbReference type="RuleBase" id="RU369120"/>
    </source>
</evidence>
<evidence type="ECO:0000256" key="5">
    <source>
        <dbReference type="ARBA" id="ARBA00022692"/>
    </source>
</evidence>
<evidence type="ECO:0000313" key="19">
    <source>
        <dbReference type="EMBL" id="KAE8375279.1"/>
    </source>
</evidence>
<keyword evidence="7" id="KW-0521">NADP</keyword>
<dbReference type="GO" id="GO:0000246">
    <property type="term" value="F:Delta24(24-1) sterol reductase activity"/>
    <property type="evidence" value="ECO:0007669"/>
    <property type="project" value="UniProtKB-EC"/>
</dbReference>
<keyword evidence="4" id="KW-0153">Cholesterol metabolism</keyword>
<evidence type="ECO:0000256" key="14">
    <source>
        <dbReference type="ARBA" id="ARBA00023166"/>
    </source>
</evidence>
<name>A0A5N7B1R6_9EURO</name>
<dbReference type="PANTHER" id="PTHR21257">
    <property type="entry name" value="DELTA(14)-STEROL REDUCTASE"/>
    <property type="match status" value="1"/>
</dbReference>
<feature type="transmembrane region" description="Helical" evidence="18">
    <location>
        <begin position="174"/>
        <end position="192"/>
    </location>
</feature>
<feature type="transmembrane region" description="Helical" evidence="18">
    <location>
        <begin position="134"/>
        <end position="154"/>
    </location>
</feature>
<evidence type="ECO:0000256" key="1">
    <source>
        <dbReference type="ARBA" id="ARBA00004141"/>
    </source>
</evidence>